<dbReference type="InterPro" id="IPR029753">
    <property type="entry name" value="D-isomer_DH_CS"/>
</dbReference>
<dbReference type="Proteomes" id="UP000068905">
    <property type="component" value="Chromosome"/>
</dbReference>
<name>A0A0M3T1J7_9GAMM</name>
<sequence length="312" mass="35015">MSILLASTDFWEDMEVWRSGLEEAMPEMDINVYPDEKDVNDVEYAVVWKHPRGILKKYPNLKAILSLGAGVDHVISDPDLPLGLPIVRLVDKKLTHEMILHSLHWVLHFHSDQYLYRIQQQSSEWIQQSSIQSEDRTIGIMGLGNIGKAIGNSLVNLDFKVIGWGARPKESLGSIEYYCGHEQLADFLSQTHILINVLPLTDNTKNILTKNELTFLPQGSFIINIGRGGIINENDLINFLDSGHIKAAALDVFEQEPLPENNSLWIHPSVYITPHIAGQSNPLSAAKTIAENIRLIQNGEAPYPIYSLDSGY</sequence>
<dbReference type="CDD" id="cd12164">
    <property type="entry name" value="GDH_like_2"/>
    <property type="match status" value="1"/>
</dbReference>
<feature type="domain" description="D-isomer specific 2-hydroxyacid dehydrogenase NAD-binding" evidence="3">
    <location>
        <begin position="111"/>
        <end position="277"/>
    </location>
</feature>
<dbReference type="InterPro" id="IPR006140">
    <property type="entry name" value="D-isomer_DH_NAD-bd"/>
</dbReference>
<evidence type="ECO:0000313" key="4">
    <source>
        <dbReference type="EMBL" id="ALE01231.1"/>
    </source>
</evidence>
<dbReference type="PANTHER" id="PTHR43333">
    <property type="entry name" value="2-HACID_DH_C DOMAIN-CONTAINING PROTEIN"/>
    <property type="match status" value="1"/>
</dbReference>
<dbReference type="SUPFAM" id="SSF51735">
    <property type="entry name" value="NAD(P)-binding Rossmann-fold domains"/>
    <property type="match status" value="1"/>
</dbReference>
<dbReference type="PROSITE" id="PS00671">
    <property type="entry name" value="D_2_HYDROXYACID_DH_3"/>
    <property type="match status" value="1"/>
</dbReference>
<dbReference type="STRING" id="1125411.W908_00555"/>
<keyword evidence="5" id="KW-1185">Reference proteome</keyword>
<protein>
    <submittedName>
        <fullName evidence="4">Hydroxyacid dehydrogenase</fullName>
    </submittedName>
</protein>
<dbReference type="InterPro" id="IPR036291">
    <property type="entry name" value="NAD(P)-bd_dom_sf"/>
</dbReference>
<gene>
    <name evidence="4" type="ORF">W908_00555</name>
</gene>
<dbReference type="RefSeq" id="WP_236849152.1">
    <property type="nucleotide sequence ID" value="NZ_CP006911.1"/>
</dbReference>
<dbReference type="GO" id="GO:0051287">
    <property type="term" value="F:NAD binding"/>
    <property type="evidence" value="ECO:0007669"/>
    <property type="project" value="InterPro"/>
</dbReference>
<dbReference type="SUPFAM" id="SSF52283">
    <property type="entry name" value="Formate/glycerate dehydrogenase catalytic domain-like"/>
    <property type="match status" value="1"/>
</dbReference>
<dbReference type="AlphaFoldDB" id="A0A0M3T1J7"/>
<dbReference type="Gene3D" id="3.40.50.720">
    <property type="entry name" value="NAD(P)-binding Rossmann-like Domain"/>
    <property type="match status" value="2"/>
</dbReference>
<proteinExistence type="predicted"/>
<keyword evidence="2" id="KW-0520">NAD</keyword>
<dbReference type="Pfam" id="PF02826">
    <property type="entry name" value="2-Hacid_dh_C"/>
    <property type="match status" value="1"/>
</dbReference>
<accession>A0A0M3T1J7</accession>
<dbReference type="PATRIC" id="fig|1125411.7.peg.110"/>
<dbReference type="PANTHER" id="PTHR43333:SF1">
    <property type="entry name" value="D-ISOMER SPECIFIC 2-HYDROXYACID DEHYDROGENASE NAD-BINDING DOMAIN-CONTAINING PROTEIN"/>
    <property type="match status" value="1"/>
</dbReference>
<evidence type="ECO:0000259" key="3">
    <source>
        <dbReference type="Pfam" id="PF02826"/>
    </source>
</evidence>
<organism evidence="4 5">
    <name type="scientific">Candidatus Pseudothioglobus singularis PS1</name>
    <dbReference type="NCBI Taxonomy" id="1125411"/>
    <lineage>
        <taxon>Bacteria</taxon>
        <taxon>Pseudomonadati</taxon>
        <taxon>Pseudomonadota</taxon>
        <taxon>Gammaproteobacteria</taxon>
        <taxon>Candidatus Pseudothioglobaceae</taxon>
        <taxon>Candidatus Pseudothioglobus</taxon>
    </lineage>
</organism>
<evidence type="ECO:0000256" key="2">
    <source>
        <dbReference type="ARBA" id="ARBA00023027"/>
    </source>
</evidence>
<dbReference type="GO" id="GO:0016616">
    <property type="term" value="F:oxidoreductase activity, acting on the CH-OH group of donors, NAD or NADP as acceptor"/>
    <property type="evidence" value="ECO:0007669"/>
    <property type="project" value="UniProtKB-ARBA"/>
</dbReference>
<reference evidence="4 5" key="1">
    <citation type="journal article" date="2015" name="Genome Announc.">
        <title>Genome Sequence of 'Candidatus Thioglobus singularis' Strain PS1, a Mixotroph from the SUP05 Clade of Marine Gammaproteobacteria.</title>
        <authorList>
            <person name="Marshall K.T."/>
            <person name="Morris R.M."/>
        </authorList>
    </citation>
    <scope>NUCLEOTIDE SEQUENCE [LARGE SCALE GENOMIC DNA]</scope>
    <source>
        <strain evidence="4 5">PS1</strain>
    </source>
</reference>
<evidence type="ECO:0000313" key="5">
    <source>
        <dbReference type="Proteomes" id="UP000068905"/>
    </source>
</evidence>
<keyword evidence="1" id="KW-0560">Oxidoreductase</keyword>
<dbReference type="KEGG" id="tsn:W908_00555"/>
<evidence type="ECO:0000256" key="1">
    <source>
        <dbReference type="ARBA" id="ARBA00023002"/>
    </source>
</evidence>
<dbReference type="EMBL" id="CP006911">
    <property type="protein sequence ID" value="ALE01231.1"/>
    <property type="molecule type" value="Genomic_DNA"/>
</dbReference>